<sequence>MEPSSTLVAKKLSSMIRVALFMIQKGISKSKLMLDLHLIMKRGKILGKALNDLILEHQTALSCRSHDLHMSFVSPAVAVGCRPHDVHMSFVSPREYEFSCSSSPSYRPYNRFQANRRRTHSNQRKHKGYYQHTRYNAPPYTWNDVESEGGDLTDGSVNLAGGGFGWSPLVRQVRITDSPFSLRDSSDREDCVVDIEAEKFIERFCFRLIIIVSYTSSLYIPYKEDDKKIRDMMVMPKRKR</sequence>
<accession>A0A6A6KB45</accession>
<evidence type="ECO:0000313" key="2">
    <source>
        <dbReference type="Proteomes" id="UP000467840"/>
    </source>
</evidence>
<gene>
    <name evidence="1" type="ORF">GH714_000108</name>
</gene>
<dbReference type="EMBL" id="JAAGAX010000017">
    <property type="protein sequence ID" value="KAF2285336.1"/>
    <property type="molecule type" value="Genomic_DNA"/>
</dbReference>
<proteinExistence type="predicted"/>
<dbReference type="PANTHER" id="PTHR33265">
    <property type="entry name" value="AVR9/CF-9 RAPIDLY ELICITED PROTEIN-RELATED"/>
    <property type="match status" value="1"/>
</dbReference>
<evidence type="ECO:0000313" key="1">
    <source>
        <dbReference type="EMBL" id="KAF2285336.1"/>
    </source>
</evidence>
<name>A0A6A6KB45_HEVBR</name>
<dbReference type="PANTHER" id="PTHR33265:SF28">
    <property type="entry name" value="DUF761 DOMAIN-CONTAINING PROTEIN"/>
    <property type="match status" value="1"/>
</dbReference>
<keyword evidence="2" id="KW-1185">Reference proteome</keyword>
<comment type="caution">
    <text evidence="1">The sequence shown here is derived from an EMBL/GenBank/DDBJ whole genome shotgun (WGS) entry which is preliminary data.</text>
</comment>
<dbReference type="Proteomes" id="UP000467840">
    <property type="component" value="Chromosome 3"/>
</dbReference>
<organism evidence="1 2">
    <name type="scientific">Hevea brasiliensis</name>
    <name type="common">Para rubber tree</name>
    <name type="synonym">Siphonia brasiliensis</name>
    <dbReference type="NCBI Taxonomy" id="3981"/>
    <lineage>
        <taxon>Eukaryota</taxon>
        <taxon>Viridiplantae</taxon>
        <taxon>Streptophyta</taxon>
        <taxon>Embryophyta</taxon>
        <taxon>Tracheophyta</taxon>
        <taxon>Spermatophyta</taxon>
        <taxon>Magnoliopsida</taxon>
        <taxon>eudicotyledons</taxon>
        <taxon>Gunneridae</taxon>
        <taxon>Pentapetalae</taxon>
        <taxon>rosids</taxon>
        <taxon>fabids</taxon>
        <taxon>Malpighiales</taxon>
        <taxon>Euphorbiaceae</taxon>
        <taxon>Crotonoideae</taxon>
        <taxon>Micrandreae</taxon>
        <taxon>Hevea</taxon>
    </lineage>
</organism>
<protein>
    <submittedName>
        <fullName evidence="1">Uncharacterized protein</fullName>
    </submittedName>
</protein>
<dbReference type="AlphaFoldDB" id="A0A6A6KB45"/>
<reference evidence="1 2" key="1">
    <citation type="journal article" date="2020" name="Mol. Plant">
        <title>The Chromosome-Based Rubber Tree Genome Provides New Insights into Spurge Genome Evolution and Rubber Biosynthesis.</title>
        <authorList>
            <person name="Liu J."/>
            <person name="Shi C."/>
            <person name="Shi C.C."/>
            <person name="Li W."/>
            <person name="Zhang Q.J."/>
            <person name="Zhang Y."/>
            <person name="Li K."/>
            <person name="Lu H.F."/>
            <person name="Shi C."/>
            <person name="Zhu S.T."/>
            <person name="Xiao Z.Y."/>
            <person name="Nan H."/>
            <person name="Yue Y."/>
            <person name="Zhu X.G."/>
            <person name="Wu Y."/>
            <person name="Hong X.N."/>
            <person name="Fan G.Y."/>
            <person name="Tong Y."/>
            <person name="Zhang D."/>
            <person name="Mao C.L."/>
            <person name="Liu Y.L."/>
            <person name="Hao S.J."/>
            <person name="Liu W.Q."/>
            <person name="Lv M.Q."/>
            <person name="Zhang H.B."/>
            <person name="Liu Y."/>
            <person name="Hu-Tang G.R."/>
            <person name="Wang J.P."/>
            <person name="Wang J.H."/>
            <person name="Sun Y.H."/>
            <person name="Ni S.B."/>
            <person name="Chen W.B."/>
            <person name="Zhang X.C."/>
            <person name="Jiao Y.N."/>
            <person name="Eichler E.E."/>
            <person name="Li G.H."/>
            <person name="Liu X."/>
            <person name="Gao L.Z."/>
        </authorList>
    </citation>
    <scope>NUCLEOTIDE SEQUENCE [LARGE SCALE GENOMIC DNA]</scope>
    <source>
        <strain evidence="2">cv. GT1</strain>
        <tissue evidence="1">Leaf</tissue>
    </source>
</reference>